<keyword evidence="2" id="KW-1185">Reference proteome</keyword>
<comment type="caution">
    <text evidence="1">The sequence shown here is derived from an EMBL/GenBank/DDBJ whole genome shotgun (WGS) entry which is preliminary data.</text>
</comment>
<protein>
    <submittedName>
        <fullName evidence="1">Uncharacterized protein</fullName>
    </submittedName>
</protein>
<evidence type="ECO:0000313" key="2">
    <source>
        <dbReference type="Proteomes" id="UP001152320"/>
    </source>
</evidence>
<gene>
    <name evidence="1" type="ORF">HOLleu_31597</name>
</gene>
<dbReference type="AlphaFoldDB" id="A0A9Q1BHV4"/>
<name>A0A9Q1BHV4_HOLLE</name>
<accession>A0A9Q1BHV4</accession>
<organism evidence="1 2">
    <name type="scientific">Holothuria leucospilota</name>
    <name type="common">Black long sea cucumber</name>
    <name type="synonym">Mertensiothuria leucospilota</name>
    <dbReference type="NCBI Taxonomy" id="206669"/>
    <lineage>
        <taxon>Eukaryota</taxon>
        <taxon>Metazoa</taxon>
        <taxon>Echinodermata</taxon>
        <taxon>Eleutherozoa</taxon>
        <taxon>Echinozoa</taxon>
        <taxon>Holothuroidea</taxon>
        <taxon>Aspidochirotacea</taxon>
        <taxon>Aspidochirotida</taxon>
        <taxon>Holothuriidae</taxon>
        <taxon>Holothuria</taxon>
    </lineage>
</organism>
<sequence length="77" mass="8968">MRAKVASVLSRQFRDMAVCRLNRSSPTFQFPMHTKREKHCVTVEVKQQNPEFAEEKRGCKGLLYGQHRTIASDYLLL</sequence>
<evidence type="ECO:0000313" key="1">
    <source>
        <dbReference type="EMBL" id="KAJ8026688.1"/>
    </source>
</evidence>
<reference evidence="1" key="1">
    <citation type="submission" date="2021-10" db="EMBL/GenBank/DDBJ databases">
        <title>Tropical sea cucumber genome reveals ecological adaptation and Cuvierian tubules defense mechanism.</title>
        <authorList>
            <person name="Chen T."/>
        </authorList>
    </citation>
    <scope>NUCLEOTIDE SEQUENCE</scope>
    <source>
        <strain evidence="1">Nanhai2018</strain>
        <tissue evidence="1">Muscle</tissue>
    </source>
</reference>
<dbReference type="Proteomes" id="UP001152320">
    <property type="component" value="Chromosome 16"/>
</dbReference>
<proteinExistence type="predicted"/>
<dbReference type="EMBL" id="JAIZAY010000016">
    <property type="protein sequence ID" value="KAJ8026688.1"/>
    <property type="molecule type" value="Genomic_DNA"/>
</dbReference>